<dbReference type="PRINTS" id="PR00407">
    <property type="entry name" value="EUMOPTERIN"/>
</dbReference>
<dbReference type="GO" id="GO:0008482">
    <property type="term" value="F:sulfite oxidase activity"/>
    <property type="evidence" value="ECO:0007669"/>
    <property type="project" value="TreeGrafter"/>
</dbReference>
<dbReference type="GO" id="GO:0043546">
    <property type="term" value="F:molybdopterin cofactor binding"/>
    <property type="evidence" value="ECO:0007669"/>
    <property type="project" value="TreeGrafter"/>
</dbReference>
<reference evidence="2" key="1">
    <citation type="submission" date="2018-05" db="EMBL/GenBank/DDBJ databases">
        <authorList>
            <person name="Lanie J.A."/>
            <person name="Ng W.-L."/>
            <person name="Kazmierczak K.M."/>
            <person name="Andrzejewski T.M."/>
            <person name="Davidsen T.M."/>
            <person name="Wayne K.J."/>
            <person name="Tettelin H."/>
            <person name="Glass J.I."/>
            <person name="Rusch D."/>
            <person name="Podicherti R."/>
            <person name="Tsui H.-C.T."/>
            <person name="Winkler M.E."/>
        </authorList>
    </citation>
    <scope>NUCLEOTIDE SEQUENCE</scope>
</reference>
<dbReference type="GO" id="GO:0006790">
    <property type="term" value="P:sulfur compound metabolic process"/>
    <property type="evidence" value="ECO:0007669"/>
    <property type="project" value="TreeGrafter"/>
</dbReference>
<dbReference type="InterPro" id="IPR014756">
    <property type="entry name" value="Ig_E-set"/>
</dbReference>
<dbReference type="SUPFAM" id="SSF56524">
    <property type="entry name" value="Oxidoreductase molybdopterin-binding domain"/>
    <property type="match status" value="1"/>
</dbReference>
<accession>A0A381Y870</accession>
<proteinExistence type="predicted"/>
<dbReference type="EMBL" id="UINC01017621">
    <property type="protein sequence ID" value="SVA73269.1"/>
    <property type="molecule type" value="Genomic_DNA"/>
</dbReference>
<dbReference type="Gene3D" id="3.90.420.10">
    <property type="entry name" value="Oxidoreductase, molybdopterin-binding domain"/>
    <property type="match status" value="1"/>
</dbReference>
<dbReference type="PANTHER" id="PTHR19372:SF7">
    <property type="entry name" value="SULFITE OXIDASE, MITOCHONDRIAL"/>
    <property type="match status" value="1"/>
</dbReference>
<evidence type="ECO:0000259" key="1">
    <source>
        <dbReference type="Pfam" id="PF00174"/>
    </source>
</evidence>
<dbReference type="PANTHER" id="PTHR19372">
    <property type="entry name" value="SULFITE REDUCTASE"/>
    <property type="match status" value="1"/>
</dbReference>
<dbReference type="AlphaFoldDB" id="A0A381Y870"/>
<dbReference type="SUPFAM" id="SSF81296">
    <property type="entry name" value="E set domains"/>
    <property type="match status" value="1"/>
</dbReference>
<protein>
    <recommendedName>
        <fullName evidence="1">Oxidoreductase molybdopterin-binding domain-containing protein</fullName>
    </recommendedName>
</protein>
<dbReference type="GO" id="GO:0020037">
    <property type="term" value="F:heme binding"/>
    <property type="evidence" value="ECO:0007669"/>
    <property type="project" value="TreeGrafter"/>
</dbReference>
<sequence>MTIQSNRRDILKGGLAVAGIGLLGIPEWALPALAQGETLVPFTDIDDPLTLVRSPETRIIDIRTIPENGQFTPADQFATTQHYGHPVIDPSTYRLRISGLVDQALSLSIDDLRTMPSREIVVGFECSGNRGPLNGLSGNGRWTGVPLRTVLDRAGVKADAKEFVFFGADHGEEVVEFRGRPYTVEQQYGRSLAREKALSSEPILVYALNGEPLTRHQGFPLRLLVPGWYGMALVKWLAEIHVQEDRYLGKFQARHYRTLKGEMINGEMKWKETDISTIQLKSFVARVTSNGSRHQVFGVVLNDGTPLRSVEVKVDDGSWQPVTMDPTTSEKYSWKFFTYDWHGATPGEHTVVSRATDIEGTVQPTAAELEVKKTFLEHNAQHPRTVMIA</sequence>
<dbReference type="Pfam" id="PF00174">
    <property type="entry name" value="Oxidored_molyb"/>
    <property type="match status" value="1"/>
</dbReference>
<dbReference type="Gene3D" id="2.60.40.650">
    <property type="match status" value="1"/>
</dbReference>
<dbReference type="InterPro" id="IPR008335">
    <property type="entry name" value="Mopterin_OxRdtase_euk"/>
</dbReference>
<evidence type="ECO:0000313" key="2">
    <source>
        <dbReference type="EMBL" id="SVA73269.1"/>
    </source>
</evidence>
<dbReference type="PROSITE" id="PS51318">
    <property type="entry name" value="TAT"/>
    <property type="match status" value="1"/>
</dbReference>
<dbReference type="InterPro" id="IPR036374">
    <property type="entry name" value="OxRdtase_Mopterin-bd_sf"/>
</dbReference>
<gene>
    <name evidence="2" type="ORF">METZ01_LOCUS126123</name>
</gene>
<dbReference type="InterPro" id="IPR000572">
    <property type="entry name" value="OxRdtase_Mopterin-bd_dom"/>
</dbReference>
<name>A0A381Y870_9ZZZZ</name>
<feature type="domain" description="Oxidoreductase molybdopterin-binding" evidence="1">
    <location>
        <begin position="82"/>
        <end position="247"/>
    </location>
</feature>
<organism evidence="2">
    <name type="scientific">marine metagenome</name>
    <dbReference type="NCBI Taxonomy" id="408172"/>
    <lineage>
        <taxon>unclassified sequences</taxon>
        <taxon>metagenomes</taxon>
        <taxon>ecological metagenomes</taxon>
    </lineage>
</organism>
<dbReference type="InterPro" id="IPR006311">
    <property type="entry name" value="TAT_signal"/>
</dbReference>